<feature type="transmembrane region" description="Helical" evidence="1">
    <location>
        <begin position="47"/>
        <end position="65"/>
    </location>
</feature>
<dbReference type="InterPro" id="IPR048273">
    <property type="entry name" value="Luciferase"/>
</dbReference>
<dbReference type="OrthoDB" id="5358398at2759"/>
<sequence>MHRSLISIADFFSTRPLVSATAVASIPLLAIIIPAYRGFLALGPGGLPYNFIGFTIQAVGLLFAHRDTTSADTVRTAPANHQNARTRYLPDLTPRKTPRPLIPGYSAPHRQASQQGDETLVATLNGYLASLAESNAGLVIKGSGLELSTYPALWTVEEETPAHVLKTTGGEIAHVHPEGSAHMVLSLADAAEVLEKGWGEMHPLAGRVGRLPISYIMIYAPRNDTEVLVWKMMADAAVAYVSA</sequence>
<dbReference type="InterPro" id="IPR040841">
    <property type="entry name" value="Luciferase_dom"/>
</dbReference>
<evidence type="ECO:0000256" key="1">
    <source>
        <dbReference type="SAM" id="Phobius"/>
    </source>
</evidence>
<name>A0A0A1TLW7_9HYPO</name>
<reference evidence="3 4" key="1">
    <citation type="journal article" date="2015" name="Genome Announc.">
        <title>Draft Genome Sequence and Gene Annotation of the Entomopathogenic Fungus Verticillium hemipterigenum.</title>
        <authorList>
            <person name="Horn F."/>
            <person name="Habel A."/>
            <person name="Scharf D.H."/>
            <person name="Dworschak J."/>
            <person name="Brakhage A.A."/>
            <person name="Guthke R."/>
            <person name="Hertweck C."/>
            <person name="Linde J."/>
        </authorList>
    </citation>
    <scope>NUCLEOTIDE SEQUENCE [LARGE SCALE GENOMIC DNA]</scope>
</reference>
<proteinExistence type="predicted"/>
<evidence type="ECO:0000259" key="2">
    <source>
        <dbReference type="Pfam" id="PF17648"/>
    </source>
</evidence>
<dbReference type="PANTHER" id="PTHR38695">
    <property type="entry name" value="AMINO ACID PERMEASE_ SLC12A DOMAIN-CONTAINING PROTEIN"/>
    <property type="match status" value="1"/>
</dbReference>
<evidence type="ECO:0000313" key="3">
    <source>
        <dbReference type="EMBL" id="CEJ91888.1"/>
    </source>
</evidence>
<keyword evidence="1" id="KW-1133">Transmembrane helix</keyword>
<dbReference type="Pfam" id="PF17648">
    <property type="entry name" value="Luciferase"/>
    <property type="match status" value="1"/>
</dbReference>
<dbReference type="EMBL" id="CDHN01000004">
    <property type="protein sequence ID" value="CEJ91888.1"/>
    <property type="molecule type" value="Genomic_DNA"/>
</dbReference>
<dbReference type="Proteomes" id="UP000039046">
    <property type="component" value="Unassembled WGS sequence"/>
</dbReference>
<dbReference type="PANTHER" id="PTHR38695:SF1">
    <property type="entry name" value="AMINO ACID PERMEASE_ SLC12A DOMAIN-CONTAINING PROTEIN"/>
    <property type="match status" value="1"/>
</dbReference>
<protein>
    <recommendedName>
        <fullName evidence="2">Luciferase domain-containing protein</fullName>
    </recommendedName>
</protein>
<dbReference type="HOGENOM" id="CLU_063954_1_0_1"/>
<organism evidence="3 4">
    <name type="scientific">[Torrubiella] hemipterigena</name>
    <dbReference type="NCBI Taxonomy" id="1531966"/>
    <lineage>
        <taxon>Eukaryota</taxon>
        <taxon>Fungi</taxon>
        <taxon>Dikarya</taxon>
        <taxon>Ascomycota</taxon>
        <taxon>Pezizomycotina</taxon>
        <taxon>Sordariomycetes</taxon>
        <taxon>Hypocreomycetidae</taxon>
        <taxon>Hypocreales</taxon>
        <taxon>Clavicipitaceae</taxon>
        <taxon>Clavicipitaceae incertae sedis</taxon>
        <taxon>'Torrubiella' clade</taxon>
    </lineage>
</organism>
<evidence type="ECO:0000313" key="4">
    <source>
        <dbReference type="Proteomes" id="UP000039046"/>
    </source>
</evidence>
<keyword evidence="1" id="KW-0812">Transmembrane</keyword>
<dbReference type="AlphaFoldDB" id="A0A0A1TLW7"/>
<keyword evidence="4" id="KW-1185">Reference proteome</keyword>
<feature type="domain" description="Luciferase" evidence="2">
    <location>
        <begin position="169"/>
        <end position="231"/>
    </location>
</feature>
<feature type="transmembrane region" description="Helical" evidence="1">
    <location>
        <begin position="12"/>
        <end position="35"/>
    </location>
</feature>
<dbReference type="STRING" id="1531966.A0A0A1TLW7"/>
<keyword evidence="1" id="KW-0472">Membrane</keyword>
<accession>A0A0A1TLW7</accession>
<gene>
    <name evidence="3" type="ORF">VHEMI07573</name>
</gene>